<sequence>MVMGRVVDATPLVGRRRELETIKRLLEGHRLVTLTGVGGAGKTRLARRVTADLARVYKDAAWVVELADVQDPDLLGHSVARAIGVQVKSADFDPALLTEFFGDRRVLLTLDNCEHLVEACAALVERLLVACPGLRVLATSQRALGLAAESLFQVPALTLPNPGADVPPEGLHQYESISLFVDRAAAIHPDFQVTEGNAASIVELCRALEGIPLALELAAARTRVLSPQAMVDRLEDRYQLLNRGFRGNVPDRQRSLEASVSWTYDLCSEAERRLWADLSVFRGGFGYDGAEAVAGEDLEDDSFLDVLDSLVERSVVRREDDGGRVRFRMLETLRLYGERELERAGRVDEVRRRHRDHFLARAVQFEAEWTGPRQVGWLSEMQDDHANIRAALQYSVEQSDADKALRILSCLEPFWITSGAVSEARRWLDLALAETPQGDVPSLAVALRVATWFALIQVDMDAAAAVVDGMRVLVGQPGSEPDRETEAQAQLAEGLLAAWLGQTERGVELIERSVEGFEETGELSTRAFALVVSGMLAGFTGHVDRGRESQHRCVALTEPKGEVYMRSFALAILGVLALAEGDTTAATQKLHEALRLKRELGDLLGTALILEFLAWTAVADDQGERAATLLGAAGSVWNLLGVSLDTLPHFSERRRDSELAARSMQPAEAYEKSAAVGANMGTADAITFALDEHPPRAKTGSGQRSTDSSASKKSPLTPREREVALLVQEGLSNQQIAERLVLSTRTAEAHVENILRKLGFSSRASVAAWVAEHHDEVGA</sequence>
<dbReference type="GO" id="GO:0003677">
    <property type="term" value="F:DNA binding"/>
    <property type="evidence" value="ECO:0007669"/>
    <property type="project" value="InterPro"/>
</dbReference>
<dbReference type="PRINTS" id="PR00038">
    <property type="entry name" value="HTHLUXR"/>
</dbReference>
<dbReference type="InterPro" id="IPR000792">
    <property type="entry name" value="Tscrpt_reg_LuxR_C"/>
</dbReference>
<dbReference type="InterPro" id="IPR016032">
    <property type="entry name" value="Sig_transdc_resp-reg_C-effctor"/>
</dbReference>
<accession>A0A417Y608</accession>
<dbReference type="InterPro" id="IPR036388">
    <property type="entry name" value="WH-like_DNA-bd_sf"/>
</dbReference>
<dbReference type="InterPro" id="IPR011990">
    <property type="entry name" value="TPR-like_helical_dom_sf"/>
</dbReference>
<dbReference type="Pfam" id="PF00196">
    <property type="entry name" value="GerE"/>
    <property type="match status" value="1"/>
</dbReference>
<dbReference type="SUPFAM" id="SSF52540">
    <property type="entry name" value="P-loop containing nucleoside triphosphate hydrolases"/>
    <property type="match status" value="1"/>
</dbReference>
<keyword evidence="4" id="KW-1185">Reference proteome</keyword>
<dbReference type="AlphaFoldDB" id="A0A417Y608"/>
<comment type="caution">
    <text evidence="3">The sequence shown here is derived from an EMBL/GenBank/DDBJ whole genome shotgun (WGS) entry which is preliminary data.</text>
</comment>
<dbReference type="EMBL" id="QXGH01000010">
    <property type="protein sequence ID" value="RHW28123.1"/>
    <property type="molecule type" value="Genomic_DNA"/>
</dbReference>
<dbReference type="CDD" id="cd06170">
    <property type="entry name" value="LuxR_C_like"/>
    <property type="match status" value="1"/>
</dbReference>
<dbReference type="Gene3D" id="3.40.50.300">
    <property type="entry name" value="P-loop containing nucleotide triphosphate hydrolases"/>
    <property type="match status" value="1"/>
</dbReference>
<dbReference type="Pfam" id="PF25872">
    <property type="entry name" value="HTH_77"/>
    <property type="match status" value="1"/>
</dbReference>
<dbReference type="Gene3D" id="1.25.40.10">
    <property type="entry name" value="Tetratricopeptide repeat domain"/>
    <property type="match status" value="1"/>
</dbReference>
<dbReference type="PANTHER" id="PTHR47691:SF3">
    <property type="entry name" value="HTH-TYPE TRANSCRIPTIONAL REGULATOR RV0890C-RELATED"/>
    <property type="match status" value="1"/>
</dbReference>
<dbReference type="Pfam" id="PF13401">
    <property type="entry name" value="AAA_22"/>
    <property type="match status" value="1"/>
</dbReference>
<dbReference type="SUPFAM" id="SSF48452">
    <property type="entry name" value="TPR-like"/>
    <property type="match status" value="1"/>
</dbReference>
<dbReference type="PROSITE" id="PS50043">
    <property type="entry name" value="HTH_LUXR_2"/>
    <property type="match status" value="1"/>
</dbReference>
<name>A0A417Y608_9ACTN</name>
<feature type="compositionally biased region" description="Polar residues" evidence="1">
    <location>
        <begin position="700"/>
        <end position="714"/>
    </location>
</feature>
<dbReference type="PANTHER" id="PTHR47691">
    <property type="entry name" value="REGULATOR-RELATED"/>
    <property type="match status" value="1"/>
</dbReference>
<feature type="domain" description="HTH luxR-type" evidence="2">
    <location>
        <begin position="709"/>
        <end position="774"/>
    </location>
</feature>
<evidence type="ECO:0000313" key="4">
    <source>
        <dbReference type="Proteomes" id="UP000283644"/>
    </source>
</evidence>
<protein>
    <submittedName>
        <fullName evidence="3">LuxR family transcriptional regulator</fullName>
    </submittedName>
</protein>
<dbReference type="SUPFAM" id="SSF46894">
    <property type="entry name" value="C-terminal effector domain of the bipartite response regulators"/>
    <property type="match status" value="1"/>
</dbReference>
<dbReference type="InterPro" id="IPR027417">
    <property type="entry name" value="P-loop_NTPase"/>
</dbReference>
<evidence type="ECO:0000259" key="2">
    <source>
        <dbReference type="PROSITE" id="PS50043"/>
    </source>
</evidence>
<evidence type="ECO:0000256" key="1">
    <source>
        <dbReference type="SAM" id="MobiDB-lite"/>
    </source>
</evidence>
<dbReference type="Proteomes" id="UP000283644">
    <property type="component" value="Unassembled WGS sequence"/>
</dbReference>
<dbReference type="SMART" id="SM00421">
    <property type="entry name" value="HTH_LUXR"/>
    <property type="match status" value="1"/>
</dbReference>
<dbReference type="Gene3D" id="1.10.10.10">
    <property type="entry name" value="Winged helix-like DNA-binding domain superfamily/Winged helix DNA-binding domain"/>
    <property type="match status" value="1"/>
</dbReference>
<dbReference type="PRINTS" id="PR00364">
    <property type="entry name" value="DISEASERSIST"/>
</dbReference>
<dbReference type="InterPro" id="IPR058852">
    <property type="entry name" value="HTH_77"/>
</dbReference>
<dbReference type="InterPro" id="IPR049945">
    <property type="entry name" value="AAA_22"/>
</dbReference>
<feature type="region of interest" description="Disordered" evidence="1">
    <location>
        <begin position="693"/>
        <end position="719"/>
    </location>
</feature>
<proteinExistence type="predicted"/>
<gene>
    <name evidence="3" type="ORF">D0Z08_03775</name>
</gene>
<evidence type="ECO:0000313" key="3">
    <source>
        <dbReference type="EMBL" id="RHW28123.1"/>
    </source>
</evidence>
<organism evidence="3 4">
    <name type="scientific">Nocardioides immobilis</name>
    <dbReference type="NCBI Taxonomy" id="2049295"/>
    <lineage>
        <taxon>Bacteria</taxon>
        <taxon>Bacillati</taxon>
        <taxon>Actinomycetota</taxon>
        <taxon>Actinomycetes</taxon>
        <taxon>Propionibacteriales</taxon>
        <taxon>Nocardioidaceae</taxon>
        <taxon>Nocardioides</taxon>
    </lineage>
</organism>
<reference evidence="3 4" key="1">
    <citation type="submission" date="2018-09" db="EMBL/GenBank/DDBJ databases">
        <title>Genome sequencing of Nocardioides immobilis CCTCC AB 2017083 for comparison to Nocardioides silvaticus.</title>
        <authorList>
            <person name="Li C."/>
            <person name="Wang G."/>
        </authorList>
    </citation>
    <scope>NUCLEOTIDE SEQUENCE [LARGE SCALE GENOMIC DNA]</scope>
    <source>
        <strain evidence="3 4">CCTCC AB 2017083</strain>
    </source>
</reference>
<dbReference type="GO" id="GO:0006355">
    <property type="term" value="P:regulation of DNA-templated transcription"/>
    <property type="evidence" value="ECO:0007669"/>
    <property type="project" value="InterPro"/>
</dbReference>
<dbReference type="GO" id="GO:0016887">
    <property type="term" value="F:ATP hydrolysis activity"/>
    <property type="evidence" value="ECO:0007669"/>
    <property type="project" value="InterPro"/>
</dbReference>